<gene>
    <name evidence="2" type="ORF">POVCU1_031900</name>
</gene>
<protein>
    <submittedName>
        <fullName evidence="2">Uncharacterized protein</fullName>
    </submittedName>
</protein>
<sequence length="68" mass="8039">MSLKLVVRHLWDMLLWGSERKFFDCNYVRFYITSMKDVQRSQYPNKGSTTKNGERGRSGVPTPLLQRD</sequence>
<evidence type="ECO:0000313" key="3">
    <source>
        <dbReference type="Proteomes" id="UP000078546"/>
    </source>
</evidence>
<evidence type="ECO:0000313" key="2">
    <source>
        <dbReference type="EMBL" id="SBS96294.1"/>
    </source>
</evidence>
<dbReference type="AlphaFoldDB" id="A0A1A8WTR7"/>
<feature type="compositionally biased region" description="Polar residues" evidence="1">
    <location>
        <begin position="41"/>
        <end position="51"/>
    </location>
</feature>
<reference evidence="3" key="1">
    <citation type="submission" date="2016-05" db="EMBL/GenBank/DDBJ databases">
        <authorList>
            <person name="Naeem Raeece"/>
        </authorList>
    </citation>
    <scope>NUCLEOTIDE SEQUENCE [LARGE SCALE GENOMIC DNA]</scope>
</reference>
<feature type="region of interest" description="Disordered" evidence="1">
    <location>
        <begin position="41"/>
        <end position="68"/>
    </location>
</feature>
<accession>A0A1A8WTR7</accession>
<organism evidence="2 3">
    <name type="scientific">Plasmodium ovale curtisi</name>
    <dbReference type="NCBI Taxonomy" id="864141"/>
    <lineage>
        <taxon>Eukaryota</taxon>
        <taxon>Sar</taxon>
        <taxon>Alveolata</taxon>
        <taxon>Apicomplexa</taxon>
        <taxon>Aconoidasida</taxon>
        <taxon>Haemosporida</taxon>
        <taxon>Plasmodiidae</taxon>
        <taxon>Plasmodium</taxon>
        <taxon>Plasmodium (Plasmodium)</taxon>
    </lineage>
</organism>
<dbReference type="EMBL" id="FLQV01000586">
    <property type="protein sequence ID" value="SBS96294.1"/>
    <property type="molecule type" value="Genomic_DNA"/>
</dbReference>
<name>A0A1A8WTR7_PLAOA</name>
<proteinExistence type="predicted"/>
<dbReference type="Proteomes" id="UP000078546">
    <property type="component" value="Unassembled WGS sequence"/>
</dbReference>
<evidence type="ECO:0000256" key="1">
    <source>
        <dbReference type="SAM" id="MobiDB-lite"/>
    </source>
</evidence>